<keyword evidence="7" id="KW-0862">Zinc</keyword>
<feature type="domain" description="E3 ubiquitin-protein ligase RNF126-like zinc-ribbon" evidence="9">
    <location>
        <begin position="19"/>
        <end position="50"/>
    </location>
</feature>
<dbReference type="EMBL" id="GDJX01022038">
    <property type="protein sequence ID" value="JAT45898.1"/>
    <property type="molecule type" value="Transcribed_RNA"/>
</dbReference>
<evidence type="ECO:0000256" key="5">
    <source>
        <dbReference type="ARBA" id="ARBA00022771"/>
    </source>
</evidence>
<dbReference type="InterPro" id="IPR039525">
    <property type="entry name" value="RNF126-like_zinc-ribbon"/>
</dbReference>
<keyword evidence="5" id="KW-0863">Zinc-finger</keyword>
<feature type="compositionally biased region" description="Low complexity" evidence="8">
    <location>
        <begin position="70"/>
        <end position="89"/>
    </location>
</feature>
<reference evidence="10" key="1">
    <citation type="submission" date="2015-07" db="EMBL/GenBank/DDBJ databases">
        <title>Transcriptome Assembly of Anthurium amnicola.</title>
        <authorList>
            <person name="Suzuki J."/>
        </authorList>
    </citation>
    <scope>NUCLEOTIDE SEQUENCE</scope>
</reference>
<accession>A0A1D1XU27</accession>
<dbReference type="GO" id="GO:0008270">
    <property type="term" value="F:zinc ion binding"/>
    <property type="evidence" value="ECO:0007669"/>
    <property type="project" value="UniProtKB-KW"/>
</dbReference>
<feature type="region of interest" description="Disordered" evidence="8">
    <location>
        <begin position="55"/>
        <end position="117"/>
    </location>
</feature>
<dbReference type="AlphaFoldDB" id="A0A1D1XU27"/>
<evidence type="ECO:0000313" key="10">
    <source>
        <dbReference type="EMBL" id="JAT45898.1"/>
    </source>
</evidence>
<evidence type="ECO:0000256" key="2">
    <source>
        <dbReference type="ARBA" id="ARBA00012483"/>
    </source>
</evidence>
<organism evidence="10">
    <name type="scientific">Anthurium amnicola</name>
    <dbReference type="NCBI Taxonomy" id="1678845"/>
    <lineage>
        <taxon>Eukaryota</taxon>
        <taxon>Viridiplantae</taxon>
        <taxon>Streptophyta</taxon>
        <taxon>Embryophyta</taxon>
        <taxon>Tracheophyta</taxon>
        <taxon>Spermatophyta</taxon>
        <taxon>Magnoliopsida</taxon>
        <taxon>Liliopsida</taxon>
        <taxon>Araceae</taxon>
        <taxon>Pothoideae</taxon>
        <taxon>Potheae</taxon>
        <taxon>Anthurium</taxon>
    </lineage>
</organism>
<evidence type="ECO:0000256" key="6">
    <source>
        <dbReference type="ARBA" id="ARBA00022786"/>
    </source>
</evidence>
<keyword evidence="6" id="KW-0833">Ubl conjugation pathway</keyword>
<protein>
    <recommendedName>
        <fullName evidence="2">RING-type E3 ubiquitin transferase</fullName>
        <ecNumber evidence="2">2.3.2.27</ecNumber>
    </recommendedName>
</protein>
<keyword evidence="4" id="KW-0479">Metal-binding</keyword>
<dbReference type="SUPFAM" id="SSF63393">
    <property type="entry name" value="RNA polymerase subunits"/>
    <property type="match status" value="1"/>
</dbReference>
<evidence type="ECO:0000256" key="4">
    <source>
        <dbReference type="ARBA" id="ARBA00022723"/>
    </source>
</evidence>
<comment type="catalytic activity">
    <reaction evidence="1">
        <text>S-ubiquitinyl-[E2 ubiquitin-conjugating enzyme]-L-cysteine + [acceptor protein]-L-lysine = [E2 ubiquitin-conjugating enzyme]-L-cysteine + N(6)-ubiquitinyl-[acceptor protein]-L-lysine.</text>
        <dbReference type="EC" id="2.3.2.27"/>
    </reaction>
</comment>
<evidence type="ECO:0000256" key="7">
    <source>
        <dbReference type="ARBA" id="ARBA00022833"/>
    </source>
</evidence>
<dbReference type="Pfam" id="PF14369">
    <property type="entry name" value="Zn_ribbon_19"/>
    <property type="match status" value="1"/>
</dbReference>
<proteinExistence type="predicted"/>
<evidence type="ECO:0000256" key="3">
    <source>
        <dbReference type="ARBA" id="ARBA00022679"/>
    </source>
</evidence>
<name>A0A1D1XU27_9ARAE</name>
<feature type="non-terminal residue" evidence="10">
    <location>
        <position position="117"/>
    </location>
</feature>
<dbReference type="EC" id="2.3.2.27" evidence="2"/>
<dbReference type="InterPro" id="IPR029040">
    <property type="entry name" value="RPABC4/Spt4"/>
</dbReference>
<evidence type="ECO:0000259" key="9">
    <source>
        <dbReference type="Pfam" id="PF14369"/>
    </source>
</evidence>
<evidence type="ECO:0000256" key="8">
    <source>
        <dbReference type="SAM" id="MobiDB-lite"/>
    </source>
</evidence>
<keyword evidence="3" id="KW-0808">Transferase</keyword>
<dbReference type="GO" id="GO:0061630">
    <property type="term" value="F:ubiquitin protein ligase activity"/>
    <property type="evidence" value="ECO:0007669"/>
    <property type="project" value="UniProtKB-EC"/>
</dbReference>
<gene>
    <name evidence="10" type="primary">CIP8</name>
    <name evidence="10" type="ORF">g.33091</name>
</gene>
<evidence type="ECO:0000256" key="1">
    <source>
        <dbReference type="ARBA" id="ARBA00000900"/>
    </source>
</evidence>
<sequence length="117" mass="12720">MSSPAEETVMVAAPAAASTSYWCYRCSRFVRAWAPDAVVCPDCGTGFVELVETPPRPFPVFADPRRRPFPADAARALNDDPSSSGGAPRPSRHPDTGFRRSRRPTTGDRSPFNPVIV</sequence>